<evidence type="ECO:0000313" key="6">
    <source>
        <dbReference type="Proteomes" id="UP001056384"/>
    </source>
</evidence>
<keyword evidence="3" id="KW-0560">Oxidoreductase</keyword>
<sequence>MSASKKILTVFGATGNQGGSVLDVVLSRPDLTSKYALRGITRDVESAKSRALTTKGVEMVQADLDDETSLKAAMNGAYGAFGVTDFWSTMSKDTEIKQGKNIFHAAQASGVKHLVFSALPNAEKITDGKLKHVEHFDSKAIVKEYIEANKGEMLVSYFMPAMFLQEAKKQIQSGEDGNPALSLPFPDENIAWPMIDPRIDTGKYVLGLFEAGEKANGVFVHGVSVWTTPKDFLTAIGTSAGREVKFNVLPAEVYASFLPDVIKSEISEMMALIGYYSYFGKDQETQQSTHDKWLLEGTEKLTLEKWAENNKPWEF</sequence>
<gene>
    <name evidence="5" type="ORF">Slin15195_G012150</name>
</gene>
<dbReference type="InterPro" id="IPR008030">
    <property type="entry name" value="NmrA-like"/>
</dbReference>
<name>A0A9Q9EDL7_9PEZI</name>
<comment type="similarity">
    <text evidence="1">Belongs to the NmrA-type oxidoreductase family.</text>
</comment>
<dbReference type="InterPro" id="IPR051164">
    <property type="entry name" value="NmrA-like_oxidored"/>
</dbReference>
<dbReference type="Gene3D" id="3.40.50.720">
    <property type="entry name" value="NAD(P)-binding Rossmann-like Domain"/>
    <property type="match status" value="1"/>
</dbReference>
<dbReference type="InterPro" id="IPR036291">
    <property type="entry name" value="NAD(P)-bd_dom_sf"/>
</dbReference>
<reference evidence="5" key="1">
    <citation type="submission" date="2022-06" db="EMBL/GenBank/DDBJ databases">
        <title>Complete genome sequences of two strains of the flax pathogen Septoria linicola.</title>
        <authorList>
            <person name="Lapalu N."/>
            <person name="Simon A."/>
            <person name="Demenou B."/>
            <person name="Paumier D."/>
            <person name="Guillot M.-P."/>
            <person name="Gout L."/>
            <person name="Valade R."/>
        </authorList>
    </citation>
    <scope>NUCLEOTIDE SEQUENCE</scope>
    <source>
        <strain evidence="5">SE15195</strain>
    </source>
</reference>
<dbReference type="GO" id="GO:0005634">
    <property type="term" value="C:nucleus"/>
    <property type="evidence" value="ECO:0007669"/>
    <property type="project" value="TreeGrafter"/>
</dbReference>
<protein>
    <submittedName>
        <fullName evidence="5">NmrA-like domain, NAD(P)-binding domain superfamily</fullName>
    </submittedName>
</protein>
<dbReference type="CDD" id="cd05251">
    <property type="entry name" value="NmrA_like_SDR_a"/>
    <property type="match status" value="1"/>
</dbReference>
<evidence type="ECO:0000256" key="3">
    <source>
        <dbReference type="ARBA" id="ARBA00023002"/>
    </source>
</evidence>
<dbReference type="AlphaFoldDB" id="A0A9Q9EDL7"/>
<keyword evidence="2" id="KW-0521">NADP</keyword>
<organism evidence="5 6">
    <name type="scientific">Septoria linicola</name>
    <dbReference type="NCBI Taxonomy" id="215465"/>
    <lineage>
        <taxon>Eukaryota</taxon>
        <taxon>Fungi</taxon>
        <taxon>Dikarya</taxon>
        <taxon>Ascomycota</taxon>
        <taxon>Pezizomycotina</taxon>
        <taxon>Dothideomycetes</taxon>
        <taxon>Dothideomycetidae</taxon>
        <taxon>Mycosphaerellales</taxon>
        <taxon>Mycosphaerellaceae</taxon>
        <taxon>Septoria</taxon>
    </lineage>
</organism>
<evidence type="ECO:0000259" key="4">
    <source>
        <dbReference type="Pfam" id="PF05368"/>
    </source>
</evidence>
<evidence type="ECO:0000256" key="1">
    <source>
        <dbReference type="ARBA" id="ARBA00006328"/>
    </source>
</evidence>
<dbReference type="Proteomes" id="UP001056384">
    <property type="component" value="Chromosome 1"/>
</dbReference>
<dbReference type="PANTHER" id="PTHR42748">
    <property type="entry name" value="NITROGEN METABOLITE REPRESSION PROTEIN NMRA FAMILY MEMBER"/>
    <property type="match status" value="1"/>
</dbReference>
<dbReference type="Gene3D" id="3.90.25.10">
    <property type="entry name" value="UDP-galactose 4-epimerase, domain 1"/>
    <property type="match status" value="1"/>
</dbReference>
<proteinExistence type="inferred from homology"/>
<evidence type="ECO:0000313" key="5">
    <source>
        <dbReference type="EMBL" id="USW47896.1"/>
    </source>
</evidence>
<feature type="domain" description="NmrA-like" evidence="4">
    <location>
        <begin position="5"/>
        <end position="287"/>
    </location>
</feature>
<dbReference type="PANTHER" id="PTHR42748:SF30">
    <property type="entry name" value="NMRA-LIKE DOMAIN-CONTAINING PROTEIN"/>
    <property type="match status" value="1"/>
</dbReference>
<accession>A0A9Q9EDL7</accession>
<dbReference type="EMBL" id="CP099418">
    <property type="protein sequence ID" value="USW47896.1"/>
    <property type="molecule type" value="Genomic_DNA"/>
</dbReference>
<keyword evidence="6" id="KW-1185">Reference proteome</keyword>
<dbReference type="GO" id="GO:0016491">
    <property type="term" value="F:oxidoreductase activity"/>
    <property type="evidence" value="ECO:0007669"/>
    <property type="project" value="UniProtKB-KW"/>
</dbReference>
<evidence type="ECO:0000256" key="2">
    <source>
        <dbReference type="ARBA" id="ARBA00022857"/>
    </source>
</evidence>
<dbReference type="Pfam" id="PF05368">
    <property type="entry name" value="NmrA"/>
    <property type="match status" value="1"/>
</dbReference>
<dbReference type="SUPFAM" id="SSF51735">
    <property type="entry name" value="NAD(P)-binding Rossmann-fold domains"/>
    <property type="match status" value="1"/>
</dbReference>